<protein>
    <submittedName>
        <fullName evidence="1">Uncharacterized protein</fullName>
    </submittedName>
</protein>
<sequence length="127" mass="13380">MNACHGRLAGPDNGSHAVGLFTGAGFLGISTRLATTAGRPVRVTFRARASTLAGDCGLRRTRHPGKDFRCQAEGHPLATVIVTDDWRTWTYDFTPTGPDTGLRFTPGPRAGCGGPLLTDVVARETGS</sequence>
<gene>
    <name evidence="1" type="ORF">L0F81_18465</name>
</gene>
<proteinExistence type="predicted"/>
<dbReference type="EMBL" id="JAKKZF010000068">
    <property type="protein sequence ID" value="MCG0065257.1"/>
    <property type="molecule type" value="Genomic_DNA"/>
</dbReference>
<comment type="caution">
    <text evidence="1">The sequence shown here is derived from an EMBL/GenBank/DDBJ whole genome shotgun (WGS) entry which is preliminary data.</text>
</comment>
<name>A0ABS9JI61_9ACTN</name>
<reference evidence="1 2" key="1">
    <citation type="submission" date="2022-01" db="EMBL/GenBank/DDBJ databases">
        <title>Draft Genome Sequences of Seven Type Strains of the Genus Streptomyces.</title>
        <authorList>
            <person name="Aziz S."/>
            <person name="Coretto E."/>
            <person name="Chronakova A."/>
            <person name="Sproer C."/>
            <person name="Huber K."/>
            <person name="Nouioui I."/>
            <person name="Gross H."/>
        </authorList>
    </citation>
    <scope>NUCLEOTIDE SEQUENCE [LARGE SCALE GENOMIC DNA]</scope>
    <source>
        <strain evidence="1 2">DSM 41685</strain>
    </source>
</reference>
<evidence type="ECO:0000313" key="1">
    <source>
        <dbReference type="EMBL" id="MCG0065257.1"/>
    </source>
</evidence>
<evidence type="ECO:0000313" key="2">
    <source>
        <dbReference type="Proteomes" id="UP001299012"/>
    </source>
</evidence>
<dbReference type="RefSeq" id="WP_086698481.1">
    <property type="nucleotide sequence ID" value="NZ_JAKKZF010000068.1"/>
</dbReference>
<dbReference type="Gene3D" id="2.60.120.260">
    <property type="entry name" value="Galactose-binding domain-like"/>
    <property type="match status" value="1"/>
</dbReference>
<organism evidence="1 2">
    <name type="scientific">Streptomyces tricolor</name>
    <dbReference type="NCBI Taxonomy" id="68277"/>
    <lineage>
        <taxon>Bacteria</taxon>
        <taxon>Bacillati</taxon>
        <taxon>Actinomycetota</taxon>
        <taxon>Actinomycetes</taxon>
        <taxon>Kitasatosporales</taxon>
        <taxon>Streptomycetaceae</taxon>
        <taxon>Streptomyces</taxon>
        <taxon>Streptomyces violaceoruber group</taxon>
    </lineage>
</organism>
<accession>A0ABS9JI61</accession>
<keyword evidence="2" id="KW-1185">Reference proteome</keyword>
<dbReference type="Proteomes" id="UP001299012">
    <property type="component" value="Unassembled WGS sequence"/>
</dbReference>